<gene>
    <name evidence="1" type="ORF">BD833_10987</name>
</gene>
<keyword evidence="2" id="KW-1185">Reference proteome</keyword>
<reference evidence="1 2" key="1">
    <citation type="submission" date="2019-07" db="EMBL/GenBank/DDBJ databases">
        <title>Genomic Encyclopedia of Archaeal and Bacterial Type Strains, Phase II (KMG-II): from individual species to whole genera.</title>
        <authorList>
            <person name="Goeker M."/>
        </authorList>
    </citation>
    <scope>NUCLEOTIDE SEQUENCE [LARGE SCALE GENOMIC DNA]</scope>
    <source>
        <strain evidence="1 2">DSM 46842</strain>
    </source>
</reference>
<protein>
    <recommendedName>
        <fullName evidence="3">Universal stress protein family protein</fullName>
    </recommendedName>
</protein>
<dbReference type="RefSeq" id="WP_166533857.1">
    <property type="nucleotide sequence ID" value="NZ_VNHW01000009.1"/>
</dbReference>
<evidence type="ECO:0000313" key="2">
    <source>
        <dbReference type="Proteomes" id="UP000322499"/>
    </source>
</evidence>
<dbReference type="Proteomes" id="UP000322499">
    <property type="component" value="Unassembled WGS sequence"/>
</dbReference>
<comment type="caution">
    <text evidence="1">The sequence shown here is derived from an EMBL/GenBank/DDBJ whole genome shotgun (WGS) entry which is preliminary data.</text>
</comment>
<dbReference type="EMBL" id="VNHW01000009">
    <property type="protein sequence ID" value="TYP86484.1"/>
    <property type="molecule type" value="Genomic_DNA"/>
</dbReference>
<evidence type="ECO:0008006" key="3">
    <source>
        <dbReference type="Google" id="ProtNLM"/>
    </source>
</evidence>
<dbReference type="InterPro" id="IPR014729">
    <property type="entry name" value="Rossmann-like_a/b/a_fold"/>
</dbReference>
<sequence length="150" mass="16178">MRRCLIVANQTLRTDTLDRAVQERLAAGPHEFLLVAPATPVHDDVEGAGAHAAAPSATDRAYALARQRLDRALEHLRTLGAGVDGEVGDADPLQAVRDALGHFRADEIVVSTLPRGRSQWLRRDLPSRLRKGCDVPVTHLVAETGADVPT</sequence>
<accession>A0A5S5CTQ4</accession>
<evidence type="ECO:0000313" key="1">
    <source>
        <dbReference type="EMBL" id="TYP86484.1"/>
    </source>
</evidence>
<proteinExistence type="predicted"/>
<dbReference type="AlphaFoldDB" id="A0A5S5CTQ4"/>
<dbReference type="Gene3D" id="3.40.50.620">
    <property type="entry name" value="HUPs"/>
    <property type="match status" value="1"/>
</dbReference>
<dbReference type="SUPFAM" id="SSF52402">
    <property type="entry name" value="Adenine nucleotide alpha hydrolases-like"/>
    <property type="match status" value="1"/>
</dbReference>
<name>A0A5S5CTQ4_9ACTN</name>
<organism evidence="1 2">
    <name type="scientific">Blastococcus xanthinilyticus</name>
    <dbReference type="NCBI Taxonomy" id="1564164"/>
    <lineage>
        <taxon>Bacteria</taxon>
        <taxon>Bacillati</taxon>
        <taxon>Actinomycetota</taxon>
        <taxon>Actinomycetes</taxon>
        <taxon>Geodermatophilales</taxon>
        <taxon>Geodermatophilaceae</taxon>
        <taxon>Blastococcus</taxon>
    </lineage>
</organism>